<evidence type="ECO:0000256" key="3">
    <source>
        <dbReference type="ARBA" id="ARBA00022679"/>
    </source>
</evidence>
<dbReference type="GO" id="GO:0008170">
    <property type="term" value="F:N-methyltransferase activity"/>
    <property type="evidence" value="ECO:0007669"/>
    <property type="project" value="InterPro"/>
</dbReference>
<comment type="caution">
    <text evidence="6">The sequence shown here is derived from an EMBL/GenBank/DDBJ whole genome shotgun (WGS) entry which is preliminary data.</text>
</comment>
<organism evidence="6">
    <name type="scientific">Salmonella enterica I</name>
    <dbReference type="NCBI Taxonomy" id="59201"/>
    <lineage>
        <taxon>Bacteria</taxon>
        <taxon>Pseudomonadati</taxon>
        <taxon>Pseudomonadota</taxon>
        <taxon>Gammaproteobacteria</taxon>
        <taxon>Enterobacterales</taxon>
        <taxon>Enterobacteriaceae</taxon>
        <taxon>Salmonella</taxon>
    </lineage>
</organism>
<dbReference type="Gene3D" id="3.40.50.150">
    <property type="entry name" value="Vaccinia Virus protein VP39"/>
    <property type="match status" value="1"/>
</dbReference>
<accession>A0A3Z4HXC3</accession>
<proteinExistence type="inferred from homology"/>
<dbReference type="PROSITE" id="PS00092">
    <property type="entry name" value="N6_MTASE"/>
    <property type="match status" value="1"/>
</dbReference>
<evidence type="ECO:0000256" key="4">
    <source>
        <dbReference type="RuleBase" id="RU362026"/>
    </source>
</evidence>
<dbReference type="PRINTS" id="PR00508">
    <property type="entry name" value="S21N4MTFRASE"/>
</dbReference>
<dbReference type="InterPro" id="IPR002052">
    <property type="entry name" value="DNA_methylase_N6_adenine_CS"/>
</dbReference>
<evidence type="ECO:0000256" key="1">
    <source>
        <dbReference type="ARBA" id="ARBA00006594"/>
    </source>
</evidence>
<evidence type="ECO:0000256" key="2">
    <source>
        <dbReference type="ARBA" id="ARBA00022603"/>
    </source>
</evidence>
<reference evidence="7" key="2">
    <citation type="submission" date="2018-07" db="EMBL/GenBank/DDBJ databases">
        <authorList>
            <consortium name="NCBI Pathogen Detection Project"/>
        </authorList>
    </citation>
    <scope>NUCLEOTIDE SEQUENCE</scope>
    <source>
        <strain evidence="7">13-2002</strain>
    </source>
</reference>
<sequence>MKNTVKINSVDLINADCLHFIQSLPDNSVDLIVTDPPYFKVKSDGWDNQWKGDEDYLRWLAGCLAEFWRVLKPAGCLYLFCGHRLASDIEIMMRERFNVLNHIIWAKPSGRWNGCNKESLRSYFPATERILFAEHYQGPYRPKSDGFIEKSNKLKQHVMAPLISYFRDARESLGVTSKQIADATGKKNMVSHWFGGSQWQLPNETDYGKLQALFNRIAFDRHCNNELGTPHHHLVATWHSLNRRYSELLEEYKSLRRYFAVSASVPYTDVWTHKPVQFYPGKHPCEKPADMLLQIINASSKPGDLVADFFMGSGSTIKAALLSGRRAIGVELETERFSQTVSEVEALAKR</sequence>
<reference evidence="7" key="1">
    <citation type="journal article" date="2018" name="Genome Biol.">
        <title>SKESA: strategic k-mer extension for scrupulous assemblies.</title>
        <authorList>
            <person name="Souvorov A."/>
            <person name="Agarwala R."/>
            <person name="Lipman D.J."/>
        </authorList>
    </citation>
    <scope>NUCLEOTIDE SEQUENCE</scope>
    <source>
        <strain evidence="7">13-2002</strain>
    </source>
</reference>
<dbReference type="EMBL" id="DAAMJU010000011">
    <property type="protein sequence ID" value="HAC6956569.1"/>
    <property type="molecule type" value="Genomic_DNA"/>
</dbReference>
<dbReference type="GO" id="GO:0005737">
    <property type="term" value="C:cytoplasm"/>
    <property type="evidence" value="ECO:0007669"/>
    <property type="project" value="TreeGrafter"/>
</dbReference>
<gene>
    <name evidence="7" type="ORF">G0D52_09470</name>
    <name evidence="6" type="ORF">S308_15570</name>
</gene>
<dbReference type="AlphaFoldDB" id="A0A3Z4HXC3"/>
<reference evidence="6" key="3">
    <citation type="submission" date="2018-07" db="EMBL/GenBank/DDBJ databases">
        <authorList>
            <consortium name="GenomeTrakr network: Whole genome sequencing for foodborne pathogen traceback"/>
        </authorList>
    </citation>
    <scope>NUCLEOTIDE SEQUENCE</scope>
    <source>
        <strain evidence="6">CFSAN002857</strain>
    </source>
</reference>
<comment type="similarity">
    <text evidence="1 4">Belongs to the N(4)/N(6)-methyltransferase family.</text>
</comment>
<dbReference type="EC" id="2.1.1.-" evidence="4"/>
<keyword evidence="2 6" id="KW-0489">Methyltransferase</keyword>
<dbReference type="CDD" id="cd02440">
    <property type="entry name" value="AdoMet_MTases"/>
    <property type="match status" value="1"/>
</dbReference>
<evidence type="ECO:0000313" key="7">
    <source>
        <dbReference type="EMBL" id="HAC6956569.1"/>
    </source>
</evidence>
<dbReference type="SUPFAM" id="SSF53335">
    <property type="entry name" value="S-adenosyl-L-methionine-dependent methyltransferases"/>
    <property type="match status" value="1"/>
</dbReference>
<dbReference type="InterPro" id="IPR001091">
    <property type="entry name" value="RM_Methyltransferase"/>
</dbReference>
<dbReference type="PANTHER" id="PTHR13370:SF3">
    <property type="entry name" value="TRNA (GUANINE(10)-N2)-METHYLTRANSFERASE HOMOLOG"/>
    <property type="match status" value="1"/>
</dbReference>
<evidence type="ECO:0000313" key="6">
    <source>
        <dbReference type="EMBL" id="EBP3986811.1"/>
    </source>
</evidence>
<dbReference type="EMBL" id="AAGLPU010000021">
    <property type="protein sequence ID" value="EBP3986811.1"/>
    <property type="molecule type" value="Genomic_DNA"/>
</dbReference>
<protein>
    <recommendedName>
        <fullName evidence="4">Methyltransferase</fullName>
        <ecNumber evidence="4">2.1.1.-</ecNumber>
    </recommendedName>
</protein>
<evidence type="ECO:0000259" key="5">
    <source>
        <dbReference type="Pfam" id="PF01555"/>
    </source>
</evidence>
<dbReference type="InterPro" id="IPR002941">
    <property type="entry name" value="DNA_methylase_N4/N6"/>
</dbReference>
<keyword evidence="3 6" id="KW-0808">Transferase</keyword>
<dbReference type="PANTHER" id="PTHR13370">
    <property type="entry name" value="RNA METHYLASE-RELATED"/>
    <property type="match status" value="1"/>
</dbReference>
<dbReference type="Pfam" id="PF01555">
    <property type="entry name" value="N6_N4_Mtase"/>
    <property type="match status" value="1"/>
</dbReference>
<dbReference type="GO" id="GO:0032259">
    <property type="term" value="P:methylation"/>
    <property type="evidence" value="ECO:0007669"/>
    <property type="project" value="UniProtKB-KW"/>
</dbReference>
<feature type="domain" description="DNA methylase N-4/N-6" evidence="5">
    <location>
        <begin position="29"/>
        <end position="340"/>
    </location>
</feature>
<dbReference type="InterPro" id="IPR029063">
    <property type="entry name" value="SAM-dependent_MTases_sf"/>
</dbReference>
<dbReference type="GO" id="GO:0009007">
    <property type="term" value="F:site-specific DNA-methyltransferase (adenine-specific) activity"/>
    <property type="evidence" value="ECO:0007669"/>
    <property type="project" value="TreeGrafter"/>
</dbReference>
<name>A0A3Z4HXC3_SALET</name>
<dbReference type="GO" id="GO:0003677">
    <property type="term" value="F:DNA binding"/>
    <property type="evidence" value="ECO:0007669"/>
    <property type="project" value="InterPro"/>
</dbReference>